<dbReference type="InterPro" id="IPR014710">
    <property type="entry name" value="RmlC-like_jellyroll"/>
</dbReference>
<dbReference type="RefSeq" id="WP_254266911.1">
    <property type="nucleotide sequence ID" value="NZ_CP100400.1"/>
</dbReference>
<dbReference type="GO" id="GO:0046872">
    <property type="term" value="F:metal ion binding"/>
    <property type="evidence" value="ECO:0007669"/>
    <property type="project" value="UniProtKB-KW"/>
</dbReference>
<keyword evidence="4" id="KW-1185">Reference proteome</keyword>
<evidence type="ECO:0000313" key="4">
    <source>
        <dbReference type="Proteomes" id="UP001595945"/>
    </source>
</evidence>
<dbReference type="Proteomes" id="UP001595945">
    <property type="component" value="Unassembled WGS sequence"/>
</dbReference>
<protein>
    <submittedName>
        <fullName evidence="3">Cupin domain-containing protein</fullName>
    </submittedName>
</protein>
<dbReference type="InterPro" id="IPR013096">
    <property type="entry name" value="Cupin_2"/>
</dbReference>
<feature type="domain" description="Cupin type-2" evidence="2">
    <location>
        <begin position="37"/>
        <end position="104"/>
    </location>
</feature>
<name>A0ABD5Q067_9EURY</name>
<keyword evidence="1" id="KW-0479">Metal-binding</keyword>
<reference evidence="3 4" key="1">
    <citation type="journal article" date="2019" name="Int. J. Syst. Evol. Microbiol.">
        <title>The Global Catalogue of Microorganisms (GCM) 10K type strain sequencing project: providing services to taxonomists for standard genome sequencing and annotation.</title>
        <authorList>
            <consortium name="The Broad Institute Genomics Platform"/>
            <consortium name="The Broad Institute Genome Sequencing Center for Infectious Disease"/>
            <person name="Wu L."/>
            <person name="Ma J."/>
        </authorList>
    </citation>
    <scope>NUCLEOTIDE SEQUENCE [LARGE SCALE GENOMIC DNA]</scope>
    <source>
        <strain evidence="3 4">XZYJ18</strain>
    </source>
</reference>
<dbReference type="InterPro" id="IPR051610">
    <property type="entry name" value="GPI/OXD"/>
</dbReference>
<dbReference type="AlphaFoldDB" id="A0ABD5Q067"/>
<organism evidence="3 4">
    <name type="scientific">Halorussus aquaticus</name>
    <dbReference type="NCBI Taxonomy" id="2953748"/>
    <lineage>
        <taxon>Archaea</taxon>
        <taxon>Methanobacteriati</taxon>
        <taxon>Methanobacteriota</taxon>
        <taxon>Stenosarchaea group</taxon>
        <taxon>Halobacteria</taxon>
        <taxon>Halobacteriales</taxon>
        <taxon>Haladaptataceae</taxon>
        <taxon>Halorussus</taxon>
    </lineage>
</organism>
<dbReference type="PANTHER" id="PTHR35848:SF9">
    <property type="entry name" value="SLL1358 PROTEIN"/>
    <property type="match status" value="1"/>
</dbReference>
<dbReference type="EMBL" id="JBHSHT010000001">
    <property type="protein sequence ID" value="MFC4824003.1"/>
    <property type="molecule type" value="Genomic_DNA"/>
</dbReference>
<accession>A0ABD5Q067</accession>
<evidence type="ECO:0000313" key="3">
    <source>
        <dbReference type="EMBL" id="MFC4824003.1"/>
    </source>
</evidence>
<dbReference type="GeneID" id="73045317"/>
<dbReference type="Gene3D" id="2.60.120.10">
    <property type="entry name" value="Jelly Rolls"/>
    <property type="match status" value="1"/>
</dbReference>
<evidence type="ECO:0000256" key="1">
    <source>
        <dbReference type="ARBA" id="ARBA00022723"/>
    </source>
</evidence>
<dbReference type="PANTHER" id="PTHR35848">
    <property type="entry name" value="OXALATE-BINDING PROTEIN"/>
    <property type="match status" value="1"/>
</dbReference>
<comment type="caution">
    <text evidence="3">The sequence shown here is derived from an EMBL/GenBank/DDBJ whole genome shotgun (WGS) entry which is preliminary data.</text>
</comment>
<sequence length="211" mass="21833">MERIAIDAVEASAFGDDAERRGLTEPLGATDVAVNRYRVAPGDGFPGGLHAHADQEEIFLVLDGEATFETLGPERENAGEVTVAEGEAVRFAPGEYQSGRNAVSEADADGDDLVALAIGAPRDGEDVRVPLACPECGRGDLRPTWDETGTSLLCPDCGAENVPDGCPDCGREMRVTLASSDGAESNPPNASAETAVVCPDCGARAATPFGE</sequence>
<evidence type="ECO:0000259" key="2">
    <source>
        <dbReference type="Pfam" id="PF07883"/>
    </source>
</evidence>
<proteinExistence type="predicted"/>
<dbReference type="InterPro" id="IPR011051">
    <property type="entry name" value="RmlC_Cupin_sf"/>
</dbReference>
<dbReference type="SUPFAM" id="SSF51182">
    <property type="entry name" value="RmlC-like cupins"/>
    <property type="match status" value="1"/>
</dbReference>
<dbReference type="Pfam" id="PF07883">
    <property type="entry name" value="Cupin_2"/>
    <property type="match status" value="1"/>
</dbReference>
<gene>
    <name evidence="3" type="ORF">ACFO9K_06990</name>
</gene>